<dbReference type="AlphaFoldDB" id="X8INZ3"/>
<reference evidence="1 2" key="1">
    <citation type="submission" date="2014-01" db="EMBL/GenBank/DDBJ databases">
        <authorList>
            <person name="Durkin A.S."/>
            <person name="McCorrison J."/>
            <person name="Torralba M."/>
            <person name="Gillis M."/>
            <person name="Haft D.H."/>
            <person name="Methe B."/>
            <person name="Sutton G."/>
            <person name="Nelson K.E."/>
        </authorList>
    </citation>
    <scope>NUCLEOTIDE SEQUENCE [LARGE SCALE GENOMIC DNA]</scope>
    <source>
        <strain evidence="1 2">ATCC 33093</strain>
    </source>
</reference>
<gene>
    <name evidence="1" type="ORF">HMPREF0581_0379</name>
</gene>
<dbReference type="RefSeq" id="WP_036382101.1">
    <property type="nucleotide sequence ID" value="NZ_JALU01000029.1"/>
</dbReference>
<evidence type="ECO:0000313" key="1">
    <source>
        <dbReference type="EMBL" id="EUC51510.1"/>
    </source>
</evidence>
<accession>X8INZ3</accession>
<sequence length="76" mass="9168">MFNLQYDVVEYSKLKKLNPDESFFTIISYLEIEKRGKRLTEQRYKGEIELKEYTMIGCVGGEDWQWEALQAIIQRR</sequence>
<organism evidence="1 2">
    <name type="scientific">Mogibacterium timidum ATCC 33093</name>
    <dbReference type="NCBI Taxonomy" id="1401079"/>
    <lineage>
        <taxon>Bacteria</taxon>
        <taxon>Bacillati</taxon>
        <taxon>Bacillota</taxon>
        <taxon>Clostridia</taxon>
        <taxon>Peptostreptococcales</taxon>
        <taxon>Anaerovoracaceae</taxon>
        <taxon>Mogibacterium</taxon>
    </lineage>
</organism>
<protein>
    <submittedName>
        <fullName evidence="1">Uncharacterized protein</fullName>
    </submittedName>
</protein>
<proteinExistence type="predicted"/>
<name>X8INZ3_9FIRM</name>
<evidence type="ECO:0000313" key="2">
    <source>
        <dbReference type="Proteomes" id="UP000022645"/>
    </source>
</evidence>
<comment type="caution">
    <text evidence="1">The sequence shown here is derived from an EMBL/GenBank/DDBJ whole genome shotgun (WGS) entry which is preliminary data.</text>
</comment>
<dbReference type="Proteomes" id="UP000022645">
    <property type="component" value="Unassembled WGS sequence"/>
</dbReference>
<dbReference type="EMBL" id="JALU01000029">
    <property type="protein sequence ID" value="EUC51510.1"/>
    <property type="molecule type" value="Genomic_DNA"/>
</dbReference>